<dbReference type="GO" id="GO:0016747">
    <property type="term" value="F:acyltransferase activity, transferring groups other than amino-acyl groups"/>
    <property type="evidence" value="ECO:0007669"/>
    <property type="project" value="InterPro"/>
</dbReference>
<dbReference type="Gene3D" id="3.40.630.30">
    <property type="match status" value="1"/>
</dbReference>
<dbReference type="EMBL" id="OMOF01000111">
    <property type="protein sequence ID" value="SPF38849.1"/>
    <property type="molecule type" value="Genomic_DNA"/>
</dbReference>
<dbReference type="InterPro" id="IPR000182">
    <property type="entry name" value="GNAT_dom"/>
</dbReference>
<dbReference type="SUPFAM" id="SSF55729">
    <property type="entry name" value="Acyl-CoA N-acyltransferases (Nat)"/>
    <property type="match status" value="1"/>
</dbReference>
<proteinExistence type="predicted"/>
<dbReference type="InterPro" id="IPR050832">
    <property type="entry name" value="Bact_Acetyltransf"/>
</dbReference>
<organism evidence="4 5">
    <name type="scientific">Candidatus Desulfosporosinus infrequens</name>
    <dbReference type="NCBI Taxonomy" id="2043169"/>
    <lineage>
        <taxon>Bacteria</taxon>
        <taxon>Bacillati</taxon>
        <taxon>Bacillota</taxon>
        <taxon>Clostridia</taxon>
        <taxon>Eubacteriales</taxon>
        <taxon>Desulfitobacteriaceae</taxon>
        <taxon>Desulfosporosinus</taxon>
    </lineage>
</organism>
<dbReference type="InterPro" id="IPR016181">
    <property type="entry name" value="Acyl_CoA_acyltransferase"/>
</dbReference>
<dbReference type="PROSITE" id="PS51186">
    <property type="entry name" value="GNAT"/>
    <property type="match status" value="1"/>
</dbReference>
<dbReference type="PANTHER" id="PTHR43877">
    <property type="entry name" value="AMINOALKYLPHOSPHONATE N-ACETYLTRANSFERASE-RELATED-RELATED"/>
    <property type="match status" value="1"/>
</dbReference>
<evidence type="ECO:0000313" key="4">
    <source>
        <dbReference type="EMBL" id="SPF38849.1"/>
    </source>
</evidence>
<evidence type="ECO:0000259" key="3">
    <source>
        <dbReference type="PROSITE" id="PS51186"/>
    </source>
</evidence>
<dbReference type="CDD" id="cd04301">
    <property type="entry name" value="NAT_SF"/>
    <property type="match status" value="1"/>
</dbReference>
<evidence type="ECO:0000256" key="1">
    <source>
        <dbReference type="ARBA" id="ARBA00022679"/>
    </source>
</evidence>
<protein>
    <submittedName>
        <fullName evidence="4">Acetyltransferase</fullName>
    </submittedName>
</protein>
<keyword evidence="1 4" id="KW-0808">Transferase</keyword>
<dbReference type="OrthoDB" id="1795103at2"/>
<accession>A0A2U3KGR8</accession>
<sequence>MIECEYDRTNVEHTCEQELVDFSMVKLRPFREDEVVKVAAMHCDIFPEYFLSHLGQSFMALFYREFVDNGQSCGYVAEYNGELIGFVAGTEQSLLFLHQLYKRNFMRLALLVMYGLLTDQVVRHNIRKRSAHLRFAWRALWKSNRSEDGPPKGLSSPSCSVLAIGVKPQFRRLGIAEKLLSEFSTHIHQKGVQKISLTVLPENTGAIAFYRKCGWHQESHSATSIKYCNNMSINEKS</sequence>
<name>A0A2U3KGR8_9FIRM</name>
<dbReference type="Pfam" id="PF00583">
    <property type="entry name" value="Acetyltransf_1"/>
    <property type="match status" value="1"/>
</dbReference>
<dbReference type="PANTHER" id="PTHR43877:SF2">
    <property type="entry name" value="AMINOALKYLPHOSPHONATE N-ACETYLTRANSFERASE-RELATED"/>
    <property type="match status" value="1"/>
</dbReference>
<evidence type="ECO:0000256" key="2">
    <source>
        <dbReference type="ARBA" id="ARBA00023315"/>
    </source>
</evidence>
<reference evidence="5" key="1">
    <citation type="submission" date="2018-02" db="EMBL/GenBank/DDBJ databases">
        <authorList>
            <person name="Hausmann B."/>
        </authorList>
    </citation>
    <scope>NUCLEOTIDE SEQUENCE [LARGE SCALE GENOMIC DNA]</scope>
    <source>
        <strain evidence="5">Peat soil MAG SbF1</strain>
    </source>
</reference>
<dbReference type="Proteomes" id="UP000238916">
    <property type="component" value="Unassembled WGS sequence"/>
</dbReference>
<dbReference type="AlphaFoldDB" id="A0A2U3KGR8"/>
<feature type="domain" description="N-acetyltransferase" evidence="3">
    <location>
        <begin position="25"/>
        <end position="237"/>
    </location>
</feature>
<keyword evidence="2" id="KW-0012">Acyltransferase</keyword>
<gene>
    <name evidence="4" type="ORF">SBF1_1990011</name>
</gene>
<evidence type="ECO:0000313" key="5">
    <source>
        <dbReference type="Proteomes" id="UP000238916"/>
    </source>
</evidence>